<dbReference type="RefSeq" id="WP_006729107.1">
    <property type="nucleotide sequence ID" value="NZ_CABKQA010000003.1"/>
</dbReference>
<dbReference type="Proteomes" id="UP000501676">
    <property type="component" value="Chromosome"/>
</dbReference>
<dbReference type="PANTHER" id="PTHR34297">
    <property type="entry name" value="HYPOTHETICAL CYTOSOLIC PROTEIN-RELATED"/>
    <property type="match status" value="1"/>
</dbReference>
<dbReference type="GeneID" id="93221304"/>
<reference evidence="2 3" key="1">
    <citation type="submission" date="2020-02" db="EMBL/GenBank/DDBJ databases">
        <title>Complete genome sequences of six Lactobacillus iners strains isolated from the human vagina.</title>
        <authorList>
            <person name="France M.T."/>
            <person name="Rutt L."/>
            <person name="Narina S."/>
            <person name="Arbaugh S."/>
            <person name="Humphrys M.S."/>
            <person name="Ma B."/>
            <person name="Hayward M.R."/>
            <person name="Relman D."/>
            <person name="Kwon D.S."/>
            <person name="Ravel J."/>
        </authorList>
    </citation>
    <scope>NUCLEOTIDE SEQUENCE [LARGE SCALE GENOMIC DNA]</scope>
    <source>
        <strain evidence="2 3">C0210C1</strain>
    </source>
</reference>
<dbReference type="EMBL" id="CP049228">
    <property type="protein sequence ID" value="QIH23667.1"/>
    <property type="molecule type" value="Genomic_DNA"/>
</dbReference>
<dbReference type="AlphaFoldDB" id="A0A6G7B875"/>
<evidence type="ECO:0000313" key="3">
    <source>
        <dbReference type="Proteomes" id="UP000501676"/>
    </source>
</evidence>
<sequence length="137" mass="15065">MPESSTILLSNNENGDETRVDLGVLEVILGIAAKKVDGVNEMRGSLKSSIDKIFGRSNQGKGVSLTNRNGNLIADVYAYFDYGVNVPKVALELQKQLGLQLEQMTNLKLVETNIHVVGLISEDDKNNTKVEYKEVKN</sequence>
<dbReference type="Pfam" id="PF03780">
    <property type="entry name" value="Asp23"/>
    <property type="match status" value="1"/>
</dbReference>
<accession>A0A6G7B875</accession>
<protein>
    <submittedName>
        <fullName evidence="2">Asp23/Gls24 family envelope stress response protein</fullName>
    </submittedName>
</protein>
<dbReference type="InterPro" id="IPR005531">
    <property type="entry name" value="Asp23"/>
</dbReference>
<evidence type="ECO:0000313" key="2">
    <source>
        <dbReference type="EMBL" id="QIH23667.1"/>
    </source>
</evidence>
<evidence type="ECO:0000256" key="1">
    <source>
        <dbReference type="ARBA" id="ARBA00005721"/>
    </source>
</evidence>
<gene>
    <name evidence="2" type="ORF">G6Z83_02830</name>
</gene>
<dbReference type="PANTHER" id="PTHR34297:SF1">
    <property type="entry name" value="ASP23_GLS24 FAMILY ENVELOPE STRESS RESPONSE PROTEIN"/>
    <property type="match status" value="1"/>
</dbReference>
<comment type="similarity">
    <text evidence="1">Belongs to the asp23 family.</text>
</comment>
<name>A0A6G7B875_9LACO</name>
<organism evidence="2 3">
    <name type="scientific">Lactobacillus iners</name>
    <dbReference type="NCBI Taxonomy" id="147802"/>
    <lineage>
        <taxon>Bacteria</taxon>
        <taxon>Bacillati</taxon>
        <taxon>Bacillota</taxon>
        <taxon>Bacilli</taxon>
        <taxon>Lactobacillales</taxon>
        <taxon>Lactobacillaceae</taxon>
        <taxon>Lactobacillus</taxon>
    </lineage>
</organism>
<proteinExistence type="inferred from homology"/>